<dbReference type="InterPro" id="IPR000571">
    <property type="entry name" value="Znf_CCCH"/>
</dbReference>
<dbReference type="Pfam" id="PF04677">
    <property type="entry name" value="CwfJ_C_1"/>
    <property type="match status" value="1"/>
</dbReference>
<dbReference type="InterPro" id="IPR036265">
    <property type="entry name" value="HIT-like_sf"/>
</dbReference>
<dbReference type="GO" id="GO:0000398">
    <property type="term" value="P:mRNA splicing, via spliceosome"/>
    <property type="evidence" value="ECO:0007669"/>
    <property type="project" value="TreeGrafter"/>
</dbReference>
<gene>
    <name evidence="7" type="ORF">OIU84_010633</name>
</gene>
<dbReference type="CDD" id="cd07380">
    <property type="entry name" value="MPP_CWF19_N"/>
    <property type="match status" value="1"/>
</dbReference>
<dbReference type="Proteomes" id="UP001162972">
    <property type="component" value="Chromosome 6"/>
</dbReference>
<dbReference type="SUPFAM" id="SSF90229">
    <property type="entry name" value="CCCH zinc finger"/>
    <property type="match status" value="2"/>
</dbReference>
<evidence type="ECO:0000313" key="7">
    <source>
        <dbReference type="EMBL" id="KAJ6407166.1"/>
    </source>
</evidence>
<proteinExistence type="predicted"/>
<keyword evidence="3 4" id="KW-0862">Zinc</keyword>
<feature type="domain" description="C3H1-type" evidence="6">
    <location>
        <begin position="376"/>
        <end position="404"/>
    </location>
</feature>
<keyword evidence="2 4" id="KW-0863">Zinc-finger</keyword>
<evidence type="ECO:0000256" key="4">
    <source>
        <dbReference type="PROSITE-ProRule" id="PRU00723"/>
    </source>
</evidence>
<evidence type="ECO:0000259" key="6">
    <source>
        <dbReference type="PROSITE" id="PS50103"/>
    </source>
</evidence>
<feature type="zinc finger region" description="C3H1-type" evidence="4">
    <location>
        <begin position="376"/>
        <end position="404"/>
    </location>
</feature>
<evidence type="ECO:0000256" key="3">
    <source>
        <dbReference type="ARBA" id="ARBA00022833"/>
    </source>
</evidence>
<dbReference type="SMART" id="SM00356">
    <property type="entry name" value="ZnF_C3H1"/>
    <property type="match status" value="2"/>
</dbReference>
<feature type="zinc finger region" description="C3H1-type" evidence="4">
    <location>
        <begin position="408"/>
        <end position="436"/>
    </location>
</feature>
<protein>
    <recommendedName>
        <fullName evidence="6">C3H1-type domain-containing protein</fullName>
    </recommendedName>
</protein>
<dbReference type="SUPFAM" id="SSF54197">
    <property type="entry name" value="HIT-like"/>
    <property type="match status" value="1"/>
</dbReference>
<keyword evidence="1 4" id="KW-0479">Metal-binding</keyword>
<dbReference type="InterPro" id="IPR006768">
    <property type="entry name" value="Cwf19-like_C_dom-1"/>
</dbReference>
<dbReference type="GO" id="GO:0071014">
    <property type="term" value="C:post-mRNA release spliceosomal complex"/>
    <property type="evidence" value="ECO:0007669"/>
    <property type="project" value="TreeGrafter"/>
</dbReference>
<dbReference type="Pfam" id="PF04676">
    <property type="entry name" value="CwfJ_C_2"/>
    <property type="match status" value="1"/>
</dbReference>
<dbReference type="EMBL" id="JAPFFJ010000016">
    <property type="protein sequence ID" value="KAJ6407166.1"/>
    <property type="molecule type" value="Genomic_DNA"/>
</dbReference>
<feature type="region of interest" description="Disordered" evidence="5">
    <location>
        <begin position="434"/>
        <end position="455"/>
    </location>
</feature>
<dbReference type="PANTHER" id="PTHR12072:SF4">
    <property type="entry name" value="CWF19-LIKE PROTEIN 1"/>
    <property type="match status" value="1"/>
</dbReference>
<evidence type="ECO:0000256" key="1">
    <source>
        <dbReference type="ARBA" id="ARBA00022723"/>
    </source>
</evidence>
<keyword evidence="8" id="KW-1185">Reference proteome</keyword>
<dbReference type="Gene3D" id="4.10.1000.10">
    <property type="entry name" value="Zinc finger, CCCH-type"/>
    <property type="match status" value="1"/>
</dbReference>
<dbReference type="Gene3D" id="3.30.428.10">
    <property type="entry name" value="HIT-like"/>
    <property type="match status" value="1"/>
</dbReference>
<dbReference type="GO" id="GO:0061632">
    <property type="term" value="F:RNA lariat debranching enzyme activator activity"/>
    <property type="evidence" value="ECO:0007669"/>
    <property type="project" value="TreeGrafter"/>
</dbReference>
<dbReference type="PROSITE" id="PS50103">
    <property type="entry name" value="ZF_C3H1"/>
    <property type="match status" value="2"/>
</dbReference>
<sequence>MLIFYCPKHDLKKTFLALFKRFEIKSGRGSFLLFSFSTVYDSIRLLATQFASHLVQLFPLFSIMSPPRILLCGDVLGRLNQLFKRVQSVNKSAGPFDALFCVGQFFPDSAEQLEEFMGYIEGGGGHSQIPLPTYFIGDYGVAAPKVLSTASRNSANLGFKMDGFKICDNLFWLRGSGKFTLHGLSVVYLSGRQSSNGQQFGTYSQDDVDALRALAEEPGVVDLFLTNEWPSGVTNRASVSDIPAGFLDSTGSDSSVSELVAEIKPRYHIAGTKGVFYAREPYSNVDAVHVTRFFGLAMVGNKDKQKFIHAISPTPASTMSAAEISMKPPNTTLSPYTLVVEQTALKEVTKRSTDSVSDSQYWRYDVSQKRHKSGAGEGNKLCFKFIYSGSCPRGEKCNFQHDSDAREQYSGGVCIDFLIKGKCERGPDCNFKHDLQNEGESHSRTRRRSENDSGNRSKVCWFCLSSPNVESHLIISVGEFYYCALPKGPLVQDHVLVIPIEHAPSTLTLSQQSNSELVKFQNSLKLYYKNRGKEAVLFEWISKRSSHANIQVVPVPSSRAAAVRDICNMAAEKLGFKFVAMKFNNSSDGREWLRKQFDRNYSFFYVELTEGTILSHSVEENENFPAQFGREVLAGLLNMPERADWRNCALGKDEETKMAEEFKKQFEELDPNQ</sequence>
<feature type="domain" description="C3H1-type" evidence="6">
    <location>
        <begin position="408"/>
        <end position="436"/>
    </location>
</feature>
<reference evidence="7 8" key="1">
    <citation type="journal article" date="2023" name="Int. J. Mol. Sci.">
        <title>De Novo Assembly and Annotation of 11 Diverse Shrub Willow (Salix) Genomes Reveals Novel Gene Organization in Sex-Linked Regions.</title>
        <authorList>
            <person name="Hyden B."/>
            <person name="Feng K."/>
            <person name="Yates T.B."/>
            <person name="Jawdy S."/>
            <person name="Cereghino C."/>
            <person name="Smart L.B."/>
            <person name="Muchero W."/>
        </authorList>
    </citation>
    <scope>NUCLEOTIDE SEQUENCE [LARGE SCALE GENOMIC DNA]</scope>
    <source>
        <tissue evidence="7">Shoot tip</tissue>
    </source>
</reference>
<dbReference type="FunFam" id="3.30.428.10:FF:000018">
    <property type="entry name" value="Zinc finger CCCH domain-containing protein 59"/>
    <property type="match status" value="1"/>
</dbReference>
<dbReference type="InterPro" id="IPR040194">
    <property type="entry name" value="Cwf19-like"/>
</dbReference>
<dbReference type="InterPro" id="IPR036855">
    <property type="entry name" value="Znf_CCCH_sf"/>
</dbReference>
<accession>A0AAD6JL69</accession>
<comment type="caution">
    <text evidence="7">The sequence shown here is derived from an EMBL/GenBank/DDBJ whole genome shotgun (WGS) entry which is preliminary data.</text>
</comment>
<dbReference type="AlphaFoldDB" id="A0AAD6JL69"/>
<dbReference type="PANTHER" id="PTHR12072">
    <property type="entry name" value="CWF19, CELL CYCLE CONTROL PROTEIN"/>
    <property type="match status" value="1"/>
</dbReference>
<name>A0AAD6JL69_9ROSI</name>
<evidence type="ECO:0000256" key="2">
    <source>
        <dbReference type="ARBA" id="ARBA00022771"/>
    </source>
</evidence>
<evidence type="ECO:0000313" key="8">
    <source>
        <dbReference type="Proteomes" id="UP001162972"/>
    </source>
</evidence>
<organism evidence="7 8">
    <name type="scientific">Salix udensis</name>
    <dbReference type="NCBI Taxonomy" id="889485"/>
    <lineage>
        <taxon>Eukaryota</taxon>
        <taxon>Viridiplantae</taxon>
        <taxon>Streptophyta</taxon>
        <taxon>Embryophyta</taxon>
        <taxon>Tracheophyta</taxon>
        <taxon>Spermatophyta</taxon>
        <taxon>Magnoliopsida</taxon>
        <taxon>eudicotyledons</taxon>
        <taxon>Gunneridae</taxon>
        <taxon>Pentapetalae</taxon>
        <taxon>rosids</taxon>
        <taxon>fabids</taxon>
        <taxon>Malpighiales</taxon>
        <taxon>Salicaceae</taxon>
        <taxon>Saliceae</taxon>
        <taxon>Salix</taxon>
    </lineage>
</organism>
<evidence type="ECO:0000256" key="5">
    <source>
        <dbReference type="SAM" id="MobiDB-lite"/>
    </source>
</evidence>
<dbReference type="GO" id="GO:0008270">
    <property type="term" value="F:zinc ion binding"/>
    <property type="evidence" value="ECO:0007669"/>
    <property type="project" value="UniProtKB-KW"/>
</dbReference>
<dbReference type="InterPro" id="IPR006767">
    <property type="entry name" value="Cwf19-like_C_dom-2"/>
</dbReference>